<reference evidence="2" key="1">
    <citation type="journal article" date="2020" name="Sci. Rep.">
        <title>A novel Asfarvirus-like virus identified as a potential cause of mass mortality of abalone.</title>
        <authorList>
            <person name="Matsuyama T."/>
            <person name="Takano T."/>
            <person name="Nishiki I."/>
            <person name="Fujiwara A."/>
            <person name="Kiryu I."/>
            <person name="Inada M."/>
            <person name="Sakai T."/>
            <person name="Terashima S."/>
            <person name="Matsuura Y."/>
            <person name="Isowa K."/>
            <person name="Nakayasu C."/>
        </authorList>
    </citation>
    <scope>NUCLEOTIDE SEQUENCE</scope>
</reference>
<dbReference type="SUPFAM" id="SSF54001">
    <property type="entry name" value="Cysteine proteinases"/>
    <property type="match status" value="1"/>
</dbReference>
<accession>A0A5K7XYJ8</accession>
<dbReference type="GO" id="GO:0004843">
    <property type="term" value="F:cysteine-type deubiquitinase activity"/>
    <property type="evidence" value="ECO:0007669"/>
    <property type="project" value="InterPro"/>
</dbReference>
<dbReference type="InterPro" id="IPR050164">
    <property type="entry name" value="Peptidase_C19"/>
</dbReference>
<dbReference type="InterPro" id="IPR038765">
    <property type="entry name" value="Papain-like_cys_pep_sf"/>
</dbReference>
<dbReference type="PROSITE" id="PS50235">
    <property type="entry name" value="USP_3"/>
    <property type="match status" value="1"/>
</dbReference>
<dbReference type="InterPro" id="IPR028889">
    <property type="entry name" value="USP"/>
</dbReference>
<name>A0A5K7XYJ8_9VIRU</name>
<proteinExistence type="predicted"/>
<dbReference type="Pfam" id="PF00443">
    <property type="entry name" value="UCH"/>
    <property type="match status" value="1"/>
</dbReference>
<evidence type="ECO:0000313" key="2">
    <source>
        <dbReference type="EMBL" id="BBO54033.1"/>
    </source>
</evidence>
<dbReference type="Gene3D" id="3.90.70.10">
    <property type="entry name" value="Cysteine proteinases"/>
    <property type="match status" value="1"/>
</dbReference>
<dbReference type="PANTHER" id="PTHR24006">
    <property type="entry name" value="UBIQUITIN CARBOXYL-TERMINAL HYDROLASE"/>
    <property type="match status" value="1"/>
</dbReference>
<dbReference type="GO" id="GO:0016579">
    <property type="term" value="P:protein deubiquitination"/>
    <property type="evidence" value="ECO:0007669"/>
    <property type="project" value="InterPro"/>
</dbReference>
<dbReference type="EMBL" id="LC506465">
    <property type="protein sequence ID" value="BBO54033.1"/>
    <property type="molecule type" value="Genomic_DNA"/>
</dbReference>
<organism evidence="2">
    <name type="scientific">Abalone asfa-like virus</name>
    <dbReference type="NCBI Taxonomy" id="2839893"/>
    <lineage>
        <taxon>Viruses</taxon>
        <taxon>Varidnaviria</taxon>
        <taxon>Bamfordvirae</taxon>
        <taxon>Nucleocytoviricota</taxon>
        <taxon>Pokkesviricetes</taxon>
        <taxon>Asfuvirales</taxon>
        <taxon>Asfarviridae</taxon>
    </lineage>
</organism>
<dbReference type="InterPro" id="IPR001394">
    <property type="entry name" value="Peptidase_C19_UCH"/>
</dbReference>
<evidence type="ECO:0000259" key="1">
    <source>
        <dbReference type="PROSITE" id="PS50235"/>
    </source>
</evidence>
<sequence length="296" mass="34173">MDPSLVELIDMYRKVKNGEARHKQFKNLLTQSYGCLPIHGFSQRGNSCHFNSLIQAIISLRTFILFIVLNPNKITTPIFKTIKGYFSRAILTQTPLENEAALIYRKLVEANLSIPIPYDQQDSGEMLLFLIDIAKLEPVFEHHYKKYSRCSVCDHIDVLNESIPGVIIFLNRENPSIITSLISDPVPSTDKCKNCDNKSLLLYLILQPPENVIIFQFSDLTYQQKKLPEHITIRGVNMKLTAAIIYYSAGAYGGHYICQVNRNDEWYSINDNNIKKISYHTIDWDRAYLVFYERIL</sequence>
<feature type="domain" description="USP" evidence="1">
    <location>
        <begin position="39"/>
        <end position="295"/>
    </location>
</feature>
<protein>
    <recommendedName>
        <fullName evidence="1">USP domain-containing protein</fullName>
    </recommendedName>
</protein>